<keyword evidence="3" id="KW-1185">Reference proteome</keyword>
<name>A0ABP0CRD4_9PEZI</name>
<feature type="region of interest" description="Disordered" evidence="1">
    <location>
        <begin position="101"/>
        <end position="134"/>
    </location>
</feature>
<protein>
    <submittedName>
        <fullName evidence="2">Uncharacterized protein</fullName>
    </submittedName>
</protein>
<dbReference type="EMBL" id="CAWUHB010000087">
    <property type="protein sequence ID" value="CAK7234655.1"/>
    <property type="molecule type" value="Genomic_DNA"/>
</dbReference>
<gene>
    <name evidence="2" type="ORF">SCUCBS95973_009009</name>
</gene>
<organism evidence="2 3">
    <name type="scientific">Sporothrix curviconia</name>
    <dbReference type="NCBI Taxonomy" id="1260050"/>
    <lineage>
        <taxon>Eukaryota</taxon>
        <taxon>Fungi</taxon>
        <taxon>Dikarya</taxon>
        <taxon>Ascomycota</taxon>
        <taxon>Pezizomycotina</taxon>
        <taxon>Sordariomycetes</taxon>
        <taxon>Sordariomycetidae</taxon>
        <taxon>Ophiostomatales</taxon>
        <taxon>Ophiostomataceae</taxon>
        <taxon>Sporothrix</taxon>
    </lineage>
</organism>
<dbReference type="InterPro" id="IPR038883">
    <property type="entry name" value="AN11006-like"/>
</dbReference>
<feature type="region of interest" description="Disordered" evidence="1">
    <location>
        <begin position="1"/>
        <end position="69"/>
    </location>
</feature>
<dbReference type="PANTHER" id="PTHR42085:SF2">
    <property type="entry name" value="F-BOX DOMAIN-CONTAINING PROTEIN"/>
    <property type="match status" value="1"/>
</dbReference>
<evidence type="ECO:0000256" key="1">
    <source>
        <dbReference type="SAM" id="MobiDB-lite"/>
    </source>
</evidence>
<comment type="caution">
    <text evidence="2">The sequence shown here is derived from an EMBL/GenBank/DDBJ whole genome shotgun (WGS) entry which is preliminary data.</text>
</comment>
<feature type="compositionally biased region" description="Low complexity" evidence="1">
    <location>
        <begin position="101"/>
        <end position="117"/>
    </location>
</feature>
<reference evidence="2 3" key="1">
    <citation type="submission" date="2024-01" db="EMBL/GenBank/DDBJ databases">
        <authorList>
            <person name="Allen C."/>
            <person name="Tagirdzhanova G."/>
        </authorList>
    </citation>
    <scope>NUCLEOTIDE SEQUENCE [LARGE SCALE GENOMIC DNA]</scope>
</reference>
<dbReference type="Proteomes" id="UP001642405">
    <property type="component" value="Unassembled WGS sequence"/>
</dbReference>
<accession>A0ABP0CRD4</accession>
<feature type="compositionally biased region" description="Low complexity" evidence="1">
    <location>
        <begin position="30"/>
        <end position="54"/>
    </location>
</feature>
<evidence type="ECO:0000313" key="3">
    <source>
        <dbReference type="Proteomes" id="UP001642405"/>
    </source>
</evidence>
<proteinExistence type="predicted"/>
<dbReference type="PANTHER" id="PTHR42085">
    <property type="entry name" value="F-BOX DOMAIN-CONTAINING PROTEIN"/>
    <property type="match status" value="1"/>
</dbReference>
<sequence>MAKKTTKKAQPVRPRLSRPVAGPSAPVPAPAASTLTTPSSSALPSALPSAIPSAYTSEDEDDGPPAKYDISTIPIAKLSLADPTLVGTETQDADGTLAEAGAPAAAAAGDAPPTGEGAAEDDPEGKGKEPAKPIQPFRFLDLPSELRIKVYGYHFQGIDPVTDLSPDNYRTVWRKLLLLRTCRTLYHEASYYFYSRHIFRIFPTHPGRFFKTRRPLLARLKKHQLSAMTRLELRLGPGFNKPPKCWVVQRKLGLKECVNVHTVNVFVQLDPSVSWLDGFRKAGFYETFSSALLNDILKELPHVDTVEFDGYESVRKNCPIMEALQSTVREHALRVTWGPRNGWTATSDNAANTKAANGGGSNRVIINLGGDAEHGIGPGSIITYDNGIVSVA</sequence>
<evidence type="ECO:0000313" key="2">
    <source>
        <dbReference type="EMBL" id="CAK7234655.1"/>
    </source>
</evidence>